<proteinExistence type="predicted"/>
<dbReference type="InterPro" id="IPR013107">
    <property type="entry name" value="Acyl-CoA_DH_C"/>
</dbReference>
<dbReference type="RefSeq" id="WP_023318517.1">
    <property type="nucleotide sequence ID" value="NZ_AP022412.1"/>
</dbReference>
<keyword evidence="2" id="KW-0560">Oxidoreductase</keyword>
<dbReference type="Gene3D" id="2.40.110.10">
    <property type="entry name" value="Butyryl-CoA Dehydrogenase, subunit A, domain 2"/>
    <property type="match status" value="1"/>
</dbReference>
<dbReference type="Pfam" id="PF02770">
    <property type="entry name" value="Acyl-CoA_dh_M"/>
    <property type="match status" value="1"/>
</dbReference>
<feature type="domain" description="Acyl-CoA dehydrogenase/oxidase N-terminal" evidence="4">
    <location>
        <begin position="16"/>
        <end position="85"/>
    </location>
</feature>
<organism evidence="6 7">
    <name type="scientific">Klebsiella quasipneumoniae</name>
    <dbReference type="NCBI Taxonomy" id="1463165"/>
    <lineage>
        <taxon>Bacteria</taxon>
        <taxon>Pseudomonadati</taxon>
        <taxon>Pseudomonadota</taxon>
        <taxon>Gammaproteobacteria</taxon>
        <taxon>Enterobacterales</taxon>
        <taxon>Enterobacteriaceae</taxon>
        <taxon>Klebsiella/Raoultella group</taxon>
        <taxon>Klebsiella</taxon>
        <taxon>Klebsiella pneumoniae complex</taxon>
    </lineage>
</organism>
<dbReference type="Pfam" id="PF02771">
    <property type="entry name" value="Acyl-CoA_dh_N"/>
    <property type="match status" value="1"/>
</dbReference>
<dbReference type="GO" id="GO:0016627">
    <property type="term" value="F:oxidoreductase activity, acting on the CH-CH group of donors"/>
    <property type="evidence" value="ECO:0007669"/>
    <property type="project" value="InterPro"/>
</dbReference>
<dbReference type="InterPro" id="IPR036250">
    <property type="entry name" value="AcylCo_DH-like_C"/>
</dbReference>
<evidence type="ECO:0000259" key="5">
    <source>
        <dbReference type="Pfam" id="PF08028"/>
    </source>
</evidence>
<accession>A0A8G2ECP8</accession>
<dbReference type="CDD" id="cd00567">
    <property type="entry name" value="ACAD"/>
    <property type="match status" value="1"/>
</dbReference>
<keyword evidence="1" id="KW-0285">Flavoprotein</keyword>
<gene>
    <name evidence="6" type="ORF">H8L09_04815</name>
</gene>
<dbReference type="SUPFAM" id="SSF56645">
    <property type="entry name" value="Acyl-CoA dehydrogenase NM domain-like"/>
    <property type="match status" value="1"/>
</dbReference>
<dbReference type="InterPro" id="IPR037069">
    <property type="entry name" value="AcylCoA_DH/ox_N_sf"/>
</dbReference>
<dbReference type="Gene3D" id="1.20.140.10">
    <property type="entry name" value="Butyryl-CoA Dehydrogenase, subunit A, domain 3"/>
    <property type="match status" value="1"/>
</dbReference>
<evidence type="ECO:0000256" key="2">
    <source>
        <dbReference type="ARBA" id="ARBA00023002"/>
    </source>
</evidence>
<dbReference type="InterPro" id="IPR052547">
    <property type="entry name" value="Mito_Isobutyryl-CoADH"/>
</dbReference>
<dbReference type="Pfam" id="PF08028">
    <property type="entry name" value="Acyl-CoA_dh_2"/>
    <property type="match status" value="1"/>
</dbReference>
<reference evidence="6" key="1">
    <citation type="submission" date="2020-08" db="EMBL/GenBank/DDBJ databases">
        <title>Genomic evolution and epidemiology of Klebsiella pneumoniae from a major hospital in Beijing, China, over a fifteen-year period: dissemination of known and novel high-risk clones.</title>
        <authorList>
            <person name="Palmieri M."/>
        </authorList>
    </citation>
    <scope>NUCLEOTIDE SEQUENCE</scope>
    <source>
        <strain evidence="6">K7050</strain>
    </source>
</reference>
<dbReference type="PANTHER" id="PTHR43831:SF1">
    <property type="entry name" value="ISOBUTYRYL-COA DEHYDROGENASE, MITOCHONDRIAL"/>
    <property type="match status" value="1"/>
</dbReference>
<dbReference type="Gene3D" id="1.10.540.10">
    <property type="entry name" value="Acyl-CoA dehydrogenase/oxidase, N-terminal domain"/>
    <property type="match status" value="1"/>
</dbReference>
<dbReference type="AlphaFoldDB" id="A0A8G2ECP8"/>
<evidence type="ECO:0000313" key="6">
    <source>
        <dbReference type="EMBL" id="MBC5044686.1"/>
    </source>
</evidence>
<evidence type="ECO:0000313" key="7">
    <source>
        <dbReference type="Proteomes" id="UP000646540"/>
    </source>
</evidence>
<comment type="caution">
    <text evidence="6">The sequence shown here is derived from an EMBL/GenBank/DDBJ whole genome shotgun (WGS) entry which is preliminary data.</text>
</comment>
<name>A0A8G2ECP8_9ENTR</name>
<dbReference type="InterPro" id="IPR046373">
    <property type="entry name" value="Acyl-CoA_Oxase/DH_mid-dom_sf"/>
</dbReference>
<feature type="domain" description="Acyl-CoA oxidase/dehydrogenase middle" evidence="3">
    <location>
        <begin position="124"/>
        <end position="214"/>
    </location>
</feature>
<evidence type="ECO:0000259" key="4">
    <source>
        <dbReference type="Pfam" id="PF02771"/>
    </source>
</evidence>
<dbReference type="PIRSF" id="PIRSF016578">
    <property type="entry name" value="HsaA"/>
    <property type="match status" value="1"/>
</dbReference>
<evidence type="ECO:0000259" key="3">
    <source>
        <dbReference type="Pfam" id="PF02770"/>
    </source>
</evidence>
<dbReference type="GO" id="GO:0050660">
    <property type="term" value="F:flavin adenine dinucleotide binding"/>
    <property type="evidence" value="ECO:0007669"/>
    <property type="project" value="InterPro"/>
</dbReference>
<dbReference type="InterPro" id="IPR009100">
    <property type="entry name" value="AcylCoA_DH/oxidase_NM_dom_sf"/>
</dbReference>
<evidence type="ECO:0000256" key="1">
    <source>
        <dbReference type="ARBA" id="ARBA00022630"/>
    </source>
</evidence>
<dbReference type="InterPro" id="IPR013786">
    <property type="entry name" value="AcylCoA_DH/ox_N"/>
</dbReference>
<feature type="domain" description="Acyl-CoA dehydrogenase C-terminal" evidence="5">
    <location>
        <begin position="249"/>
        <end position="364"/>
    </location>
</feature>
<dbReference type="InterPro" id="IPR006091">
    <property type="entry name" value="Acyl-CoA_Oxase/DH_mid-dom"/>
</dbReference>
<protein>
    <submittedName>
        <fullName evidence="6">Acyl-CoA/acyl-ACP dehydrogenase</fullName>
    </submittedName>
</protein>
<dbReference type="EMBL" id="JACNQW010000002">
    <property type="protein sequence ID" value="MBC5044686.1"/>
    <property type="molecule type" value="Genomic_DNA"/>
</dbReference>
<dbReference type="Proteomes" id="UP000646540">
    <property type="component" value="Unassembled WGS sequence"/>
</dbReference>
<sequence>MIHPERDDWAQQLTAVRQQMAEQAASLDASGDFPWRNIDHLRAGGWLSLAVPRAYGGAGASLAQLQQAIAAIAWGEPATALIVCMQYLHHLRLAENDAWHAPLRQQVFHDAVERGGLINSLRVEPELGSPARGGLPDTVASRCADGWDINGHKIYTTGIEGLRWLAVWARSDDNPPRVGTWLVPGDSAGISVVKSWDHAGMRATGSHEVIFRHVRVAAEHAVDVWPVDAPPAAQAEPLRLFANRQTALLAAIYDGIARAAHHWLVRWLTGRVPAGLGHPLSRLPRVQEKVGQIAGLLLVNRSLLEQAAALRFSAIEANLAKVTITDNAIQAVNIALELTGNHGLSRQNPLERHYRNVLCGRVHTPQSDSAWLAAGHFVFQSQG</sequence>
<dbReference type="PANTHER" id="PTHR43831">
    <property type="entry name" value="ISOBUTYRYL-COA DEHYDROGENASE"/>
    <property type="match status" value="1"/>
</dbReference>
<dbReference type="SUPFAM" id="SSF47203">
    <property type="entry name" value="Acyl-CoA dehydrogenase C-terminal domain-like"/>
    <property type="match status" value="1"/>
</dbReference>